<dbReference type="SUPFAM" id="SSF55785">
    <property type="entry name" value="PYP-like sensor domain (PAS domain)"/>
    <property type="match status" value="1"/>
</dbReference>
<gene>
    <name evidence="5" type="ORF">DXN05_08630</name>
</gene>
<dbReference type="PRINTS" id="PR00038">
    <property type="entry name" value="HTHLUXR"/>
</dbReference>
<dbReference type="PANTHER" id="PTHR44688">
    <property type="entry name" value="DNA-BINDING TRANSCRIPTIONAL ACTIVATOR DEVR_DOSR"/>
    <property type="match status" value="1"/>
</dbReference>
<keyword evidence="1" id="KW-0805">Transcription regulation</keyword>
<dbReference type="Proteomes" id="UP000261284">
    <property type="component" value="Unassembled WGS sequence"/>
</dbReference>
<dbReference type="Gene3D" id="1.10.10.10">
    <property type="entry name" value="Winged helix-like DNA-binding domain superfamily/Winged helix DNA-binding domain"/>
    <property type="match status" value="1"/>
</dbReference>
<dbReference type="SUPFAM" id="SSF46894">
    <property type="entry name" value="C-terminal effector domain of the bipartite response regulators"/>
    <property type="match status" value="1"/>
</dbReference>
<dbReference type="PROSITE" id="PS00622">
    <property type="entry name" value="HTH_LUXR_1"/>
    <property type="match status" value="1"/>
</dbReference>
<evidence type="ECO:0000259" key="4">
    <source>
        <dbReference type="PROSITE" id="PS50043"/>
    </source>
</evidence>
<reference evidence="5 6" key="1">
    <citation type="submission" date="2018-08" db="EMBL/GenBank/DDBJ databases">
        <title>Chitinophagaceae sp. K23C18032701, a novel bacterium isolated from forest soil.</title>
        <authorList>
            <person name="Wang C."/>
        </authorList>
    </citation>
    <scope>NUCLEOTIDE SEQUENCE [LARGE SCALE GENOMIC DNA]</scope>
    <source>
        <strain evidence="5 6">K23C18032701</strain>
    </source>
</reference>
<organism evidence="5 6">
    <name type="scientific">Deminuibacter soli</name>
    <dbReference type="NCBI Taxonomy" id="2291815"/>
    <lineage>
        <taxon>Bacteria</taxon>
        <taxon>Pseudomonadati</taxon>
        <taxon>Bacteroidota</taxon>
        <taxon>Chitinophagia</taxon>
        <taxon>Chitinophagales</taxon>
        <taxon>Chitinophagaceae</taxon>
        <taxon>Deminuibacter</taxon>
    </lineage>
</organism>
<name>A0A3E1NM00_9BACT</name>
<evidence type="ECO:0000313" key="5">
    <source>
        <dbReference type="EMBL" id="RFM28828.1"/>
    </source>
</evidence>
<dbReference type="InterPro" id="IPR000792">
    <property type="entry name" value="Tscrpt_reg_LuxR_C"/>
</dbReference>
<dbReference type="AlphaFoldDB" id="A0A3E1NM00"/>
<evidence type="ECO:0000256" key="1">
    <source>
        <dbReference type="ARBA" id="ARBA00023015"/>
    </source>
</evidence>
<keyword evidence="2" id="KW-0238">DNA-binding</keyword>
<dbReference type="InterPro" id="IPR035965">
    <property type="entry name" value="PAS-like_dom_sf"/>
</dbReference>
<dbReference type="Pfam" id="PF00196">
    <property type="entry name" value="GerE"/>
    <property type="match status" value="1"/>
</dbReference>
<dbReference type="CDD" id="cd06170">
    <property type="entry name" value="LuxR_C_like"/>
    <property type="match status" value="1"/>
</dbReference>
<dbReference type="GO" id="GO:0003677">
    <property type="term" value="F:DNA binding"/>
    <property type="evidence" value="ECO:0007669"/>
    <property type="project" value="UniProtKB-KW"/>
</dbReference>
<dbReference type="EMBL" id="QTJU01000002">
    <property type="protein sequence ID" value="RFM28828.1"/>
    <property type="molecule type" value="Genomic_DNA"/>
</dbReference>
<keyword evidence="6" id="KW-1185">Reference proteome</keyword>
<dbReference type="InterPro" id="IPR036388">
    <property type="entry name" value="WH-like_DNA-bd_sf"/>
</dbReference>
<accession>A0A3E1NM00</accession>
<evidence type="ECO:0000256" key="3">
    <source>
        <dbReference type="ARBA" id="ARBA00023163"/>
    </source>
</evidence>
<dbReference type="OrthoDB" id="965844at2"/>
<dbReference type="PROSITE" id="PS50043">
    <property type="entry name" value="HTH_LUXR_2"/>
    <property type="match status" value="1"/>
</dbReference>
<protein>
    <submittedName>
        <fullName evidence="5">LuxR family transcriptional regulator</fullName>
    </submittedName>
</protein>
<dbReference type="GO" id="GO:0006355">
    <property type="term" value="P:regulation of DNA-templated transcription"/>
    <property type="evidence" value="ECO:0007669"/>
    <property type="project" value="InterPro"/>
</dbReference>
<evidence type="ECO:0000256" key="2">
    <source>
        <dbReference type="ARBA" id="ARBA00023125"/>
    </source>
</evidence>
<evidence type="ECO:0000313" key="6">
    <source>
        <dbReference type="Proteomes" id="UP000261284"/>
    </source>
</evidence>
<sequence length="224" mass="25816">MNISPELRKRVDNKIAELDSMAGMLPCIACIHNRDLELEYLSPLGQKQLGHTLEQLKAMGHDYHHLFFETEEADFVPKVVALLKSKDVSQRVSYFQRVKFYHENEWVWHATTSQILMQDDDGEVLLFITFSVPIDPKHHLTSKVTRLLEENIFLRKNYGKFAALGRREKEVLQLIATGKSNQEVAGELFISAATVETHRRNIKQKLDAGSLFDLMEYARAFDLV</sequence>
<comment type="caution">
    <text evidence="5">The sequence shown here is derived from an EMBL/GenBank/DDBJ whole genome shotgun (WGS) entry which is preliminary data.</text>
</comment>
<dbReference type="InterPro" id="IPR016032">
    <property type="entry name" value="Sig_transdc_resp-reg_C-effctor"/>
</dbReference>
<dbReference type="PANTHER" id="PTHR44688:SF16">
    <property type="entry name" value="DNA-BINDING TRANSCRIPTIONAL ACTIVATOR DEVR_DOSR"/>
    <property type="match status" value="1"/>
</dbReference>
<dbReference type="SMART" id="SM00421">
    <property type="entry name" value="HTH_LUXR"/>
    <property type="match status" value="1"/>
</dbReference>
<dbReference type="RefSeq" id="WP_116846816.1">
    <property type="nucleotide sequence ID" value="NZ_QTJU01000002.1"/>
</dbReference>
<keyword evidence="3" id="KW-0804">Transcription</keyword>
<proteinExistence type="predicted"/>
<feature type="domain" description="HTH luxR-type" evidence="4">
    <location>
        <begin position="157"/>
        <end position="222"/>
    </location>
</feature>